<evidence type="ECO:0000313" key="1">
    <source>
        <dbReference type="EMBL" id="ACD18832.1"/>
    </source>
</evidence>
<evidence type="ECO:0000313" key="2">
    <source>
        <dbReference type="Proteomes" id="UP000001739"/>
    </source>
</evidence>
<dbReference type="Proteomes" id="UP000001739">
    <property type="component" value="Chromosome 2"/>
</dbReference>
<sequence length="65" mass="6903">MLVLSPETEFAPGPCDGAYSANEFRKGVAADPMTECFYSLDGFVRCSGWQVIMAQVNSPGVAPSV</sequence>
<dbReference type="AlphaFoldDB" id="B2TE40"/>
<accession>B2TE40</accession>
<proteinExistence type="predicted"/>
<protein>
    <submittedName>
        <fullName evidence="1">Uncharacterized protein</fullName>
    </submittedName>
</protein>
<organism evidence="1 2">
    <name type="scientific">Paraburkholderia phytofirmans (strain DSM 17436 / LMG 22146 / PsJN)</name>
    <name type="common">Burkholderia phytofirmans</name>
    <dbReference type="NCBI Taxonomy" id="398527"/>
    <lineage>
        <taxon>Bacteria</taxon>
        <taxon>Pseudomonadati</taxon>
        <taxon>Pseudomonadota</taxon>
        <taxon>Betaproteobacteria</taxon>
        <taxon>Burkholderiales</taxon>
        <taxon>Burkholderiaceae</taxon>
        <taxon>Paraburkholderia</taxon>
    </lineage>
</organism>
<gene>
    <name evidence="1" type="ordered locus">Bphyt_4456</name>
</gene>
<dbReference type="KEGG" id="bpy:Bphyt_4456"/>
<name>B2TE40_PARPJ</name>
<dbReference type="EMBL" id="CP001053">
    <property type="protein sequence ID" value="ACD18832.1"/>
    <property type="molecule type" value="Genomic_DNA"/>
</dbReference>
<dbReference type="HOGENOM" id="CLU_2841367_0_0_4"/>
<reference evidence="1 2" key="1">
    <citation type="journal article" date="2011" name="J. Bacteriol.">
        <title>Complete genome sequence of the plant growth-promoting endophyte Burkholderia phytofirmans strain PsJN.</title>
        <authorList>
            <person name="Weilharter A."/>
            <person name="Mitter B."/>
            <person name="Shin M.V."/>
            <person name="Chain P.S."/>
            <person name="Nowak J."/>
            <person name="Sessitsch A."/>
        </authorList>
    </citation>
    <scope>NUCLEOTIDE SEQUENCE [LARGE SCALE GENOMIC DNA]</scope>
    <source>
        <strain evidence="2">DSM 17436 / LMG 22146 / PsJN</strain>
    </source>
</reference>